<keyword evidence="3" id="KW-1185">Reference proteome</keyword>
<comment type="caution">
    <text evidence="2">The sequence shown here is derived from an EMBL/GenBank/DDBJ whole genome shotgun (WGS) entry which is preliminary data.</text>
</comment>
<proteinExistence type="predicted"/>
<dbReference type="Proteomes" id="UP000179807">
    <property type="component" value="Unassembled WGS sequence"/>
</dbReference>
<feature type="compositionally biased region" description="Acidic residues" evidence="1">
    <location>
        <begin position="971"/>
        <end position="984"/>
    </location>
</feature>
<feature type="compositionally biased region" description="Basic and acidic residues" evidence="1">
    <location>
        <begin position="959"/>
        <end position="970"/>
    </location>
</feature>
<dbReference type="PANTHER" id="PTHR12616:SF8">
    <property type="entry name" value="VACUOLAR PROTEIN SORTING-ASSOCIATED PROTEIN 8 HOMOLOG"/>
    <property type="match status" value="1"/>
</dbReference>
<reference evidence="2" key="1">
    <citation type="submission" date="2016-10" db="EMBL/GenBank/DDBJ databases">
        <authorList>
            <person name="Benchimol M."/>
            <person name="Almeida L.G."/>
            <person name="Vasconcelos A.T."/>
            <person name="Perreira-Neves A."/>
            <person name="Rosa I.A."/>
            <person name="Tasca T."/>
            <person name="Bogo M.R."/>
            <person name="de Souza W."/>
        </authorList>
    </citation>
    <scope>NUCLEOTIDE SEQUENCE [LARGE SCALE GENOMIC DNA]</scope>
    <source>
        <strain evidence="2">K</strain>
    </source>
</reference>
<evidence type="ECO:0000313" key="2">
    <source>
        <dbReference type="EMBL" id="OHT06641.1"/>
    </source>
</evidence>
<feature type="compositionally biased region" description="Acidic residues" evidence="1">
    <location>
        <begin position="830"/>
        <end position="844"/>
    </location>
</feature>
<dbReference type="VEuPathDB" id="TrichDB:TRFO_25249"/>
<evidence type="ECO:0000313" key="3">
    <source>
        <dbReference type="Proteomes" id="UP000179807"/>
    </source>
</evidence>
<dbReference type="Pfam" id="PF23556">
    <property type="entry name" value="TPR_Vps41"/>
    <property type="match status" value="1"/>
</dbReference>
<dbReference type="GO" id="GO:0034058">
    <property type="term" value="P:endosomal vesicle fusion"/>
    <property type="evidence" value="ECO:0007669"/>
    <property type="project" value="TreeGrafter"/>
</dbReference>
<sequence length="1468" mass="168463">MRSSKVFEMSKEYFNITKMDDYKIVPSVKTLTASSSNQSFMCFIADYPLPFLAPWGSNVFETIGPLAKCTEIPSCFSIAYDSSFLVTGYLSGNIFIFNPKNKSFLKQIIRAGKDDVSVAPITQVTFAQDYNSIVACDRIGNIFQFTRFTSLTPKETCLFAGRMPLKNVFMPSTESSYLIYSENNSVNILDIRTQEYTDIASSPLGESIRFDAKVNTDGSTLVIIWNGTSFSMYKISSYTKIITLFEHSFDIKIKEAIIRKNYVVSIIFTDGSIDLVIGSTHPRIERYYTPELKKIIRIYHVWTKSHETLFMLTPKSMFRIKFIEWAERLRKLFVSNDWNLCFSMAEGIYTGNNLQVFGIDPDTSTRCSLLQKEMLGIYSDALDGAGNDTDLIAQIFDSAVVCDLPQFITETAYQRFQEEDDRIMVFYDTIFGKMKRNITSFIPFSFYKDYVTRAKAMERDEAAIQLIIKRGIPLQYGSQLLRLAFKCDSAEFLLTLWTQCFEDFVSPCIYLLHNEKLIDYMSDIFITEKYKLLKVHRQLLTLWFCTSTNGAYSRLLLLLSKNWDLAPKFAQAFVDLLPIELRNGTTFGYPAICDAILRTCSCCPDKSLKTIDVIGEHIVNCQIKIPHSCISFLITWAFETKISRTSVRESVIMLIHDQYPDLIKYPEIIDYCEAAGFARIANEIYLPSRNYDRVIQTMALSEEFRPRIFLYIQNPYLDPMRSTEPPKCEELHEEEEDFVASSGNEDDFPKVVEPEKSIFDKIKDTANEVKSKSLEAAEIVASKTAPDALQSNIKGAFIKQDQEVDPEHPIIIDAPVPKTMMNEFAGFDYSSDDNEEEEEEEEDQNEKKANKEEEEDQNEESSEIKKKKSRKSKRKSHKKESSPVKIIIKTGSDSDEEEEDEEEDDEEESSSSSSSSSSDRRKASKKKKHAQIVFTNKSDSESNESDSENPKKTKRHKRNETEDKEKKEGSETNDDEGEKEEQGEDTPFIPRQRRLSVKVNDLTRRTSAKIDSDVNHALLSKEYKVSDDTIMQEAIKKHLGLLVLINPEKAVELIGHDYPDYARLFIKKEPNLFIKFLYLRAFAESEYVKILTDEDHFELFELTCKFSPPDVLPMIKSSQSIEIDKALPICTKYRVIDACIHIHTMLGDMQSAVNLVAEELEADLVDAIQSRQRINAPSIDLVKEEPELKKAYETVLITFELLSKAPNQLTDRMWKDIFLSFQLPLYLIQPKSYDAEGNECPMLVPEVDPDTRRSICLFFAFFIVETLQQNRSSPDNIFTTYQLQFKEINQILYRTALSAVFKYIDYNQKLSDTVVQLLMEDCINLYDRAQRTKTRAAFVYTTNCVYCNTPITGAGGVGALVFECGHSYHDDQKCGQHRTSCMLCKGELKVATQEAPKQTVSIRAQNQKLRKLQRVDYGLRRHYGKDQDVSDTGNNVFFFAEYPVTAKQYLVVKTPEKWPEPKTLFLEL</sequence>
<dbReference type="GO" id="GO:0005770">
    <property type="term" value="C:late endosome"/>
    <property type="evidence" value="ECO:0007669"/>
    <property type="project" value="TreeGrafter"/>
</dbReference>
<feature type="compositionally biased region" description="Acidic residues" evidence="1">
    <location>
        <begin position="852"/>
        <end position="861"/>
    </location>
</feature>
<feature type="compositionally biased region" description="Basic residues" evidence="1">
    <location>
        <begin position="865"/>
        <end position="878"/>
    </location>
</feature>
<protein>
    <submittedName>
        <fullName evidence="2">Uncharacterized protein</fullName>
    </submittedName>
</protein>
<dbReference type="GeneID" id="94838939"/>
<dbReference type="OrthoDB" id="244107at2759"/>
<dbReference type="InterPro" id="IPR045111">
    <property type="entry name" value="Vps41/Vps8"/>
</dbReference>
<dbReference type="EMBL" id="MLAK01000719">
    <property type="protein sequence ID" value="OHT06641.1"/>
    <property type="molecule type" value="Genomic_DNA"/>
</dbReference>
<dbReference type="PANTHER" id="PTHR12616">
    <property type="entry name" value="VACUOLAR PROTEIN SORTING VPS41"/>
    <property type="match status" value="1"/>
</dbReference>
<feature type="region of interest" description="Disordered" evidence="1">
    <location>
        <begin position="825"/>
        <end position="995"/>
    </location>
</feature>
<dbReference type="InterPro" id="IPR015943">
    <property type="entry name" value="WD40/YVTN_repeat-like_dom_sf"/>
</dbReference>
<organism evidence="2 3">
    <name type="scientific">Tritrichomonas foetus</name>
    <dbReference type="NCBI Taxonomy" id="1144522"/>
    <lineage>
        <taxon>Eukaryota</taxon>
        <taxon>Metamonada</taxon>
        <taxon>Parabasalia</taxon>
        <taxon>Tritrichomonadida</taxon>
        <taxon>Tritrichomonadidae</taxon>
        <taxon>Tritrichomonas</taxon>
    </lineage>
</organism>
<dbReference type="GO" id="GO:0030897">
    <property type="term" value="C:HOPS complex"/>
    <property type="evidence" value="ECO:0007669"/>
    <property type="project" value="TreeGrafter"/>
</dbReference>
<accession>A0A1J4K5A9</accession>
<dbReference type="Gene3D" id="2.130.10.10">
    <property type="entry name" value="YVTN repeat-like/Quinoprotein amine dehydrogenase"/>
    <property type="match status" value="1"/>
</dbReference>
<evidence type="ECO:0000256" key="1">
    <source>
        <dbReference type="SAM" id="MobiDB-lite"/>
    </source>
</evidence>
<dbReference type="RefSeq" id="XP_068359777.1">
    <property type="nucleotide sequence ID" value="XM_068504235.1"/>
</dbReference>
<dbReference type="GO" id="GO:0006623">
    <property type="term" value="P:protein targeting to vacuole"/>
    <property type="evidence" value="ECO:0007669"/>
    <property type="project" value="InterPro"/>
</dbReference>
<name>A0A1J4K5A9_9EUKA</name>
<dbReference type="SUPFAM" id="SSF101908">
    <property type="entry name" value="Putative isomerase YbhE"/>
    <property type="match status" value="1"/>
</dbReference>
<gene>
    <name evidence="2" type="ORF">TRFO_25249</name>
</gene>
<feature type="compositionally biased region" description="Acidic residues" evidence="1">
    <location>
        <begin position="893"/>
        <end position="909"/>
    </location>
</feature>